<dbReference type="Gene3D" id="3.40.30.10">
    <property type="entry name" value="Glutaredoxin"/>
    <property type="match status" value="1"/>
</dbReference>
<protein>
    <recommendedName>
        <fullName evidence="5">Glutathione peroxidase</fullName>
    </recommendedName>
</protein>
<dbReference type="InterPro" id="IPR029759">
    <property type="entry name" value="GPX_AS"/>
</dbReference>
<evidence type="ECO:0000313" key="7">
    <source>
        <dbReference type="Proteomes" id="UP000198992"/>
    </source>
</evidence>
<dbReference type="RefSeq" id="WP_092125579.1">
    <property type="nucleotide sequence ID" value="NZ_FNTH01000001.1"/>
</dbReference>
<name>A0A1H4MBK7_9BRAD</name>
<evidence type="ECO:0000256" key="1">
    <source>
        <dbReference type="ARBA" id="ARBA00006926"/>
    </source>
</evidence>
<dbReference type="PANTHER" id="PTHR11592:SF78">
    <property type="entry name" value="GLUTATHIONE PEROXIDASE"/>
    <property type="match status" value="1"/>
</dbReference>
<dbReference type="PIRSF" id="PIRSF000303">
    <property type="entry name" value="Glutathion_perox"/>
    <property type="match status" value="1"/>
</dbReference>
<evidence type="ECO:0000256" key="3">
    <source>
        <dbReference type="ARBA" id="ARBA00023002"/>
    </source>
</evidence>
<dbReference type="PROSITE" id="PS00460">
    <property type="entry name" value="GLUTATHIONE_PEROXID_1"/>
    <property type="match status" value="1"/>
</dbReference>
<evidence type="ECO:0000256" key="4">
    <source>
        <dbReference type="PIRSR" id="PIRSR000303-1"/>
    </source>
</evidence>
<accession>A0A1H4MBK7</accession>
<dbReference type="SUPFAM" id="SSF52833">
    <property type="entry name" value="Thioredoxin-like"/>
    <property type="match status" value="1"/>
</dbReference>
<evidence type="ECO:0000256" key="5">
    <source>
        <dbReference type="RuleBase" id="RU000499"/>
    </source>
</evidence>
<dbReference type="PROSITE" id="PS51355">
    <property type="entry name" value="GLUTATHIONE_PEROXID_3"/>
    <property type="match status" value="1"/>
</dbReference>
<evidence type="ECO:0000256" key="2">
    <source>
        <dbReference type="ARBA" id="ARBA00022559"/>
    </source>
</evidence>
<dbReference type="InterPro" id="IPR000889">
    <property type="entry name" value="Glutathione_peroxidase"/>
</dbReference>
<dbReference type="GO" id="GO:0004601">
    <property type="term" value="F:peroxidase activity"/>
    <property type="evidence" value="ECO:0007669"/>
    <property type="project" value="UniProtKB-KW"/>
</dbReference>
<gene>
    <name evidence="6" type="ORF">SAMN05444164_0271</name>
</gene>
<dbReference type="PRINTS" id="PR01011">
    <property type="entry name" value="GLUTPROXDASE"/>
</dbReference>
<evidence type="ECO:0000313" key="6">
    <source>
        <dbReference type="EMBL" id="SEB80416.1"/>
    </source>
</evidence>
<dbReference type="Proteomes" id="UP000198992">
    <property type="component" value="Unassembled WGS sequence"/>
</dbReference>
<feature type="active site" evidence="4">
    <location>
        <position position="65"/>
    </location>
</feature>
<organism evidence="6 7">
    <name type="scientific">Bradyrhizobium erythrophlei</name>
    <dbReference type="NCBI Taxonomy" id="1437360"/>
    <lineage>
        <taxon>Bacteria</taxon>
        <taxon>Pseudomonadati</taxon>
        <taxon>Pseudomonadota</taxon>
        <taxon>Alphaproteobacteria</taxon>
        <taxon>Hyphomicrobiales</taxon>
        <taxon>Nitrobacteraceae</taxon>
        <taxon>Bradyrhizobium</taxon>
    </lineage>
</organism>
<keyword evidence="2 5" id="KW-0575">Peroxidase</keyword>
<dbReference type="Pfam" id="PF00255">
    <property type="entry name" value="GSHPx"/>
    <property type="match status" value="1"/>
</dbReference>
<dbReference type="PANTHER" id="PTHR11592">
    <property type="entry name" value="GLUTATHIONE PEROXIDASE"/>
    <property type="match status" value="1"/>
</dbReference>
<keyword evidence="3 5" id="KW-0560">Oxidoreductase</keyword>
<dbReference type="GO" id="GO:0034599">
    <property type="term" value="P:cellular response to oxidative stress"/>
    <property type="evidence" value="ECO:0007669"/>
    <property type="project" value="TreeGrafter"/>
</dbReference>
<reference evidence="6 7" key="1">
    <citation type="submission" date="2016-10" db="EMBL/GenBank/DDBJ databases">
        <authorList>
            <person name="de Groot N.N."/>
        </authorList>
    </citation>
    <scope>NUCLEOTIDE SEQUENCE [LARGE SCALE GENOMIC DNA]</scope>
    <source>
        <strain evidence="6 7">MT12</strain>
    </source>
</reference>
<sequence>MMDRRTLIVAAFAAAAGSRALHAEQPAMSRITAYAFSFPALSGGDIRLADYAGHPLMIVNTASLCGFTPQYAGLQQLWTEFRDRGFVIIGVPSNDFGGQEPGGPTEIAEITQHQYGVTFPIAAKAVVKGANAHPFYRWAAEARPKDVPRWNFHKYLIGRDGYIADVFPESVTPDDTRIKTGIARALAAA</sequence>
<dbReference type="CDD" id="cd00340">
    <property type="entry name" value="GSH_Peroxidase"/>
    <property type="match status" value="1"/>
</dbReference>
<dbReference type="EMBL" id="FNTH01000001">
    <property type="protein sequence ID" value="SEB80416.1"/>
    <property type="molecule type" value="Genomic_DNA"/>
</dbReference>
<comment type="similarity">
    <text evidence="1 5">Belongs to the glutathione peroxidase family.</text>
</comment>
<dbReference type="AlphaFoldDB" id="A0A1H4MBK7"/>
<dbReference type="InterPro" id="IPR036249">
    <property type="entry name" value="Thioredoxin-like_sf"/>
</dbReference>
<dbReference type="OrthoDB" id="9785502at2"/>
<proteinExistence type="inferred from homology"/>